<name>A0A9W6XLJ8_9STRA</name>
<reference evidence="3" key="1">
    <citation type="submission" date="2023-04" db="EMBL/GenBank/DDBJ databases">
        <title>Phytophthora fragariaefolia NBRC 109709.</title>
        <authorList>
            <person name="Ichikawa N."/>
            <person name="Sato H."/>
            <person name="Tonouchi N."/>
        </authorList>
    </citation>
    <scope>NUCLEOTIDE SEQUENCE</scope>
    <source>
        <strain evidence="3">NBRC 109709</strain>
    </source>
</reference>
<proteinExistence type="predicted"/>
<evidence type="ECO:0000256" key="1">
    <source>
        <dbReference type="SAM" id="Coils"/>
    </source>
</evidence>
<organism evidence="3 4">
    <name type="scientific">Phytophthora fragariaefolia</name>
    <dbReference type="NCBI Taxonomy" id="1490495"/>
    <lineage>
        <taxon>Eukaryota</taxon>
        <taxon>Sar</taxon>
        <taxon>Stramenopiles</taxon>
        <taxon>Oomycota</taxon>
        <taxon>Peronosporomycetes</taxon>
        <taxon>Peronosporales</taxon>
        <taxon>Peronosporaceae</taxon>
        <taxon>Phytophthora</taxon>
    </lineage>
</organism>
<feature type="region of interest" description="Disordered" evidence="2">
    <location>
        <begin position="26"/>
        <end position="48"/>
    </location>
</feature>
<feature type="region of interest" description="Disordered" evidence="2">
    <location>
        <begin position="83"/>
        <end position="106"/>
    </location>
</feature>
<sequence length="360" mass="39665">MFPFASWNLAFVEMVKMSKGDLQDRAAAGEAAAEQTHRRSKDLSEEKYSASIGAHVKLENPAASTSATAAALGNLSITGAASAGASQARAEPPKSQAKRSSRVDTTSVVDLTLDDESDSQASPSSQPPPQPHIKEEIRVKSESAWLTSATATQENPVFDVDELMEKTMGEDEDPILRSMIGEYNQHSEKIFNIKQENETVIKKTKELSSAKPINMAEVLAARAKSKTLRKDLAEAEKTRDGVVANIVMYLKCDPEELKSFLETCTADVPYAQDSSHRKCATLEANIRSKLENIQRIQREMEDLINMKKDAFAEVTRLGAEIAQGEEEVRQLDKERQQEFLRLCQFSKGIQAAVREMAANA</sequence>
<feature type="compositionally biased region" description="Basic and acidic residues" evidence="2">
    <location>
        <begin position="35"/>
        <end position="48"/>
    </location>
</feature>
<dbReference type="OrthoDB" id="165690at2759"/>
<keyword evidence="1" id="KW-0175">Coiled coil</keyword>
<keyword evidence="4" id="KW-1185">Reference proteome</keyword>
<dbReference type="EMBL" id="BSXT01001288">
    <property type="protein sequence ID" value="GMF40816.1"/>
    <property type="molecule type" value="Genomic_DNA"/>
</dbReference>
<feature type="coiled-coil region" evidence="1">
    <location>
        <begin position="279"/>
        <end position="334"/>
    </location>
</feature>
<protein>
    <submittedName>
        <fullName evidence="3">Unnamed protein product</fullName>
    </submittedName>
</protein>
<gene>
    <name evidence="3" type="ORF">Pfra01_001266300</name>
</gene>
<evidence type="ECO:0000313" key="3">
    <source>
        <dbReference type="EMBL" id="GMF40816.1"/>
    </source>
</evidence>
<comment type="caution">
    <text evidence="3">The sequence shown here is derived from an EMBL/GenBank/DDBJ whole genome shotgun (WGS) entry which is preliminary data.</text>
</comment>
<dbReference type="Proteomes" id="UP001165121">
    <property type="component" value="Unassembled WGS sequence"/>
</dbReference>
<evidence type="ECO:0000256" key="2">
    <source>
        <dbReference type="SAM" id="MobiDB-lite"/>
    </source>
</evidence>
<dbReference type="AlphaFoldDB" id="A0A9W6XLJ8"/>
<accession>A0A9W6XLJ8</accession>
<evidence type="ECO:0000313" key="4">
    <source>
        <dbReference type="Proteomes" id="UP001165121"/>
    </source>
</evidence>